<evidence type="ECO:0000313" key="1">
    <source>
        <dbReference type="EMBL" id="GMS92952.1"/>
    </source>
</evidence>
<name>A0AAV5TBM0_9BILA</name>
<feature type="non-terminal residue" evidence="1">
    <location>
        <position position="1"/>
    </location>
</feature>
<dbReference type="EMBL" id="BTSX01000004">
    <property type="protein sequence ID" value="GMS92952.1"/>
    <property type="molecule type" value="Genomic_DNA"/>
</dbReference>
<dbReference type="Proteomes" id="UP001432027">
    <property type="component" value="Unassembled WGS sequence"/>
</dbReference>
<sequence length="84" mass="9263">VDPRTRGDLLALNLNISCGHSHNIRYEDVAVSLQLQTAGARVWHLNLVRNLGNSILANHSVHLGAHFILNHGVFGEQEHGPSQR</sequence>
<accession>A0AAV5TBM0</accession>
<keyword evidence="2" id="KW-1185">Reference proteome</keyword>
<gene>
    <name evidence="1" type="ORF">PENTCL1PPCAC_15127</name>
</gene>
<comment type="caution">
    <text evidence="1">The sequence shown here is derived from an EMBL/GenBank/DDBJ whole genome shotgun (WGS) entry which is preliminary data.</text>
</comment>
<organism evidence="1 2">
    <name type="scientific">Pristionchus entomophagus</name>
    <dbReference type="NCBI Taxonomy" id="358040"/>
    <lineage>
        <taxon>Eukaryota</taxon>
        <taxon>Metazoa</taxon>
        <taxon>Ecdysozoa</taxon>
        <taxon>Nematoda</taxon>
        <taxon>Chromadorea</taxon>
        <taxon>Rhabditida</taxon>
        <taxon>Rhabditina</taxon>
        <taxon>Diplogasteromorpha</taxon>
        <taxon>Diplogasteroidea</taxon>
        <taxon>Neodiplogasteridae</taxon>
        <taxon>Pristionchus</taxon>
    </lineage>
</organism>
<feature type="non-terminal residue" evidence="1">
    <location>
        <position position="84"/>
    </location>
</feature>
<evidence type="ECO:0000313" key="2">
    <source>
        <dbReference type="Proteomes" id="UP001432027"/>
    </source>
</evidence>
<reference evidence="1" key="1">
    <citation type="submission" date="2023-10" db="EMBL/GenBank/DDBJ databases">
        <title>Genome assembly of Pristionchus species.</title>
        <authorList>
            <person name="Yoshida K."/>
            <person name="Sommer R.J."/>
        </authorList>
    </citation>
    <scope>NUCLEOTIDE SEQUENCE</scope>
    <source>
        <strain evidence="1">RS0144</strain>
    </source>
</reference>
<dbReference type="AlphaFoldDB" id="A0AAV5TBM0"/>
<protein>
    <submittedName>
        <fullName evidence="1">Uncharacterized protein</fullName>
    </submittedName>
</protein>
<proteinExistence type="predicted"/>